<gene>
    <name evidence="2" type="ORF">PXEA_LOCUS26191</name>
</gene>
<evidence type="ECO:0000256" key="1">
    <source>
        <dbReference type="SAM" id="MobiDB-lite"/>
    </source>
</evidence>
<accession>A0A3S5AV15</accession>
<proteinExistence type="predicted"/>
<feature type="region of interest" description="Disordered" evidence="1">
    <location>
        <begin position="89"/>
        <end position="158"/>
    </location>
</feature>
<protein>
    <submittedName>
        <fullName evidence="2">Uncharacterized protein</fullName>
    </submittedName>
</protein>
<dbReference type="EMBL" id="CAAALY010244595">
    <property type="protein sequence ID" value="VEL32751.1"/>
    <property type="molecule type" value="Genomic_DNA"/>
</dbReference>
<feature type="compositionally biased region" description="Basic and acidic residues" evidence="1">
    <location>
        <begin position="89"/>
        <end position="105"/>
    </location>
</feature>
<evidence type="ECO:0000313" key="3">
    <source>
        <dbReference type="Proteomes" id="UP000784294"/>
    </source>
</evidence>
<feature type="compositionally biased region" description="Basic and acidic residues" evidence="1">
    <location>
        <begin position="126"/>
        <end position="135"/>
    </location>
</feature>
<sequence>MQPRLEFPLGETLDCGVDVANHSYSDGNGEVCDFDFATSDSLGRAEQVPITHQAHHSGNFLSQWHQADRLCLIDGAPPLRMQMDRFSASDRRVEGAMDSRGRGECGGDTEGDVMEENEQADDDDDERGRQADRSHNVTGLQARRSMLQPNQPSDHSLHHYGQHQVWPAFELEGTGENMPSLPARQRRRLPRSGGPCAYKISKSEQRFSERPAGMYYPF</sequence>
<dbReference type="Proteomes" id="UP000784294">
    <property type="component" value="Unassembled WGS sequence"/>
</dbReference>
<keyword evidence="3" id="KW-1185">Reference proteome</keyword>
<feature type="region of interest" description="Disordered" evidence="1">
    <location>
        <begin position="176"/>
        <end position="204"/>
    </location>
</feature>
<reference evidence="2" key="1">
    <citation type="submission" date="2018-11" db="EMBL/GenBank/DDBJ databases">
        <authorList>
            <consortium name="Pathogen Informatics"/>
        </authorList>
    </citation>
    <scope>NUCLEOTIDE SEQUENCE</scope>
</reference>
<evidence type="ECO:0000313" key="2">
    <source>
        <dbReference type="EMBL" id="VEL32751.1"/>
    </source>
</evidence>
<comment type="caution">
    <text evidence="2">The sequence shown here is derived from an EMBL/GenBank/DDBJ whole genome shotgun (WGS) entry which is preliminary data.</text>
</comment>
<feature type="compositionally biased region" description="Acidic residues" evidence="1">
    <location>
        <begin position="107"/>
        <end position="125"/>
    </location>
</feature>
<organism evidence="2 3">
    <name type="scientific">Protopolystoma xenopodis</name>
    <dbReference type="NCBI Taxonomy" id="117903"/>
    <lineage>
        <taxon>Eukaryota</taxon>
        <taxon>Metazoa</taxon>
        <taxon>Spiralia</taxon>
        <taxon>Lophotrochozoa</taxon>
        <taxon>Platyhelminthes</taxon>
        <taxon>Monogenea</taxon>
        <taxon>Polyopisthocotylea</taxon>
        <taxon>Polystomatidea</taxon>
        <taxon>Polystomatidae</taxon>
        <taxon>Protopolystoma</taxon>
    </lineage>
</organism>
<name>A0A3S5AV15_9PLAT</name>
<dbReference type="AlphaFoldDB" id="A0A3S5AV15"/>